<keyword evidence="7" id="KW-0249">Electron transport</keyword>
<dbReference type="InterPro" id="IPR037117">
    <property type="entry name" value="Dihydroorotate_DH_ele_sf"/>
</dbReference>
<protein>
    <submittedName>
        <fullName evidence="14">2-polyprenylphenol hydroxylase</fullName>
    </submittedName>
    <submittedName>
        <fullName evidence="15">Dihydroorotate dehydrogenase electron transfer subunit</fullName>
    </submittedName>
</protein>
<gene>
    <name evidence="15" type="ORF">BE0216_01400</name>
    <name evidence="14" type="ORF">BEUL_0635</name>
</gene>
<comment type="cofactor">
    <cofactor evidence="10">
        <name>[2Fe-2S] cluster</name>
        <dbReference type="ChEBI" id="CHEBI:190135"/>
    </cofactor>
</comment>
<comment type="cofactor">
    <cofactor evidence="11">
        <name>FAD</name>
        <dbReference type="ChEBI" id="CHEBI:57692"/>
    </cofactor>
    <text evidence="11">Binds 1 FAD per subunit.</text>
</comment>
<keyword evidence="6 11" id="KW-0274">FAD</keyword>
<dbReference type="PANTHER" id="PTHR43513:SF3">
    <property type="entry name" value="DIHYDROOROTATE DEHYDROGENASE B (NAD(+)), ELECTRON TRANSFER SUBUNIT-RELATED"/>
    <property type="match status" value="1"/>
</dbReference>
<keyword evidence="17" id="KW-1185">Reference proteome</keyword>
<name>A0A261GCQ5_9BIFI</name>
<keyword evidence="4 12" id="KW-0001">2Fe-2S</keyword>
<dbReference type="GO" id="GO:0046872">
    <property type="term" value="F:metal ion binding"/>
    <property type="evidence" value="ECO:0007669"/>
    <property type="project" value="UniProtKB-KW"/>
</dbReference>
<evidence type="ECO:0000256" key="6">
    <source>
        <dbReference type="ARBA" id="ARBA00022827"/>
    </source>
</evidence>
<keyword evidence="9 12" id="KW-0411">Iron-sulfur</keyword>
<dbReference type="AlphaFoldDB" id="A0A261GCQ5"/>
<evidence type="ECO:0000313" key="16">
    <source>
        <dbReference type="Proteomes" id="UP000216057"/>
    </source>
</evidence>
<evidence type="ECO:0000256" key="12">
    <source>
        <dbReference type="PIRSR" id="PIRSR006816-2"/>
    </source>
</evidence>
<dbReference type="PROSITE" id="PS51384">
    <property type="entry name" value="FAD_FR"/>
    <property type="match status" value="1"/>
</dbReference>
<evidence type="ECO:0000313" key="14">
    <source>
        <dbReference type="EMBL" id="OZG69229.1"/>
    </source>
</evidence>
<evidence type="ECO:0000256" key="2">
    <source>
        <dbReference type="ARBA" id="ARBA00022448"/>
    </source>
</evidence>
<dbReference type="InterPro" id="IPR050353">
    <property type="entry name" value="PyrK_electron_transfer"/>
</dbReference>
<keyword evidence="8 12" id="KW-0408">Iron</keyword>
<evidence type="ECO:0000256" key="7">
    <source>
        <dbReference type="ARBA" id="ARBA00022982"/>
    </source>
</evidence>
<dbReference type="Gene3D" id="2.10.240.10">
    <property type="entry name" value="Dihydroorotate dehydrogenase, electron transfer subunit"/>
    <property type="match status" value="1"/>
</dbReference>
<feature type="binding site" evidence="12">
    <location>
        <position position="247"/>
    </location>
    <ligand>
        <name>[2Fe-2S] cluster</name>
        <dbReference type="ChEBI" id="CHEBI:190135"/>
    </ligand>
</feature>
<sequence>MATFTPTADVVAEAVQAGYFPPRHTVEITDVTELTPGVVRLAFHDPYIAAHAKPAQFVNLYTKDPMRLMPRPFGVSEIEGDEVSVIFAVVGEGTAEFARYQAGDTVDVLGPLGNPFKTKNPAHYLLVAGGLGVPPLVRAAQHLAADERSRTTAVVGYRDVRFADDVFARYADRTVSIDNAHGNVVTLLDRLEADGGLTVDGLETVILSCGPLPMMKAVAAWAAKRSLACQLSMEQRMGCGFGTCVLCTVDTVDGRLKVCADGPVFTREQLGWGQ</sequence>
<dbReference type="PANTHER" id="PTHR43513">
    <property type="entry name" value="DIHYDROOROTATE DEHYDROGENASE B (NAD(+)), ELECTRON TRANSFER SUBUNIT"/>
    <property type="match status" value="1"/>
</dbReference>
<dbReference type="Pfam" id="PF10418">
    <property type="entry name" value="DHODB_Fe-S_bind"/>
    <property type="match status" value="1"/>
</dbReference>
<organism evidence="14 16">
    <name type="scientific">Bifidobacterium eulemuris</name>
    <dbReference type="NCBI Taxonomy" id="1765219"/>
    <lineage>
        <taxon>Bacteria</taxon>
        <taxon>Bacillati</taxon>
        <taxon>Actinomycetota</taxon>
        <taxon>Actinomycetes</taxon>
        <taxon>Bifidobacteriales</taxon>
        <taxon>Bifidobacteriaceae</taxon>
        <taxon>Bifidobacterium</taxon>
    </lineage>
</organism>
<dbReference type="SUPFAM" id="SSF63380">
    <property type="entry name" value="Riboflavin synthase domain-like"/>
    <property type="match status" value="1"/>
</dbReference>
<feature type="domain" description="FAD-binding FR-type" evidence="13">
    <location>
        <begin position="21"/>
        <end position="118"/>
    </location>
</feature>
<comment type="similarity">
    <text evidence="1">Belongs to the PyrK family.</text>
</comment>
<dbReference type="RefSeq" id="WP_094636255.1">
    <property type="nucleotide sequence ID" value="NZ_CP062938.1"/>
</dbReference>
<dbReference type="EMBL" id="MWWZ01000004">
    <property type="protein sequence ID" value="OZG69229.1"/>
    <property type="molecule type" value="Genomic_DNA"/>
</dbReference>
<dbReference type="InterPro" id="IPR039261">
    <property type="entry name" value="FNR_nucleotide-bd"/>
</dbReference>
<feature type="binding site" evidence="12">
    <location>
        <position position="239"/>
    </location>
    <ligand>
        <name>[2Fe-2S] cluster</name>
        <dbReference type="ChEBI" id="CHEBI:190135"/>
    </ligand>
</feature>
<evidence type="ECO:0000256" key="3">
    <source>
        <dbReference type="ARBA" id="ARBA00022630"/>
    </source>
</evidence>
<evidence type="ECO:0000256" key="1">
    <source>
        <dbReference type="ARBA" id="ARBA00006422"/>
    </source>
</evidence>
<proteinExistence type="inferred from homology"/>
<keyword evidence="3 11" id="KW-0285">Flavoprotein</keyword>
<accession>A0A261GCQ5</accession>
<reference evidence="14 16" key="1">
    <citation type="journal article" date="2017" name="BMC Genomics">
        <title>Comparative genomic and phylogenomic analyses of the Bifidobacteriaceae family.</title>
        <authorList>
            <person name="Lugli G.A."/>
            <person name="Milani C."/>
            <person name="Turroni F."/>
            <person name="Duranti S."/>
            <person name="Mancabelli L."/>
            <person name="Mangifesta M."/>
            <person name="Ferrario C."/>
            <person name="Modesto M."/>
            <person name="Mattarelli P."/>
            <person name="Jiri K."/>
            <person name="van Sinderen D."/>
            <person name="Ventura M."/>
        </authorList>
    </citation>
    <scope>NUCLEOTIDE SEQUENCE [LARGE SCALE GENOMIC DNA]</scope>
    <source>
        <strain evidence="14 16">DSM 100216</strain>
    </source>
</reference>
<dbReference type="GO" id="GO:0051537">
    <property type="term" value="F:2 iron, 2 sulfur cluster binding"/>
    <property type="evidence" value="ECO:0007669"/>
    <property type="project" value="UniProtKB-KW"/>
</dbReference>
<keyword evidence="5 12" id="KW-0479">Metal-binding</keyword>
<dbReference type="InterPro" id="IPR017938">
    <property type="entry name" value="Riboflavin_synthase-like_b-brl"/>
</dbReference>
<dbReference type="KEGG" id="beu:BE0216_01400"/>
<dbReference type="PIRSF" id="PIRSF006816">
    <property type="entry name" value="Cyc3_hyd_g"/>
    <property type="match status" value="1"/>
</dbReference>
<evidence type="ECO:0000313" key="17">
    <source>
        <dbReference type="Proteomes" id="UP000593943"/>
    </source>
</evidence>
<reference evidence="15 17" key="2">
    <citation type="submission" date="2020-10" db="EMBL/GenBank/DDBJ databases">
        <title>Genome sequencing of Bifidobacterium eulemuris_DSMZ_100216.</title>
        <authorList>
            <person name="Kim J."/>
        </authorList>
    </citation>
    <scope>NUCLEOTIDE SEQUENCE [LARGE SCALE GENOMIC DNA]</scope>
    <source>
        <strain evidence="15 17">DSM 100216</strain>
    </source>
</reference>
<dbReference type="GO" id="GO:0016491">
    <property type="term" value="F:oxidoreductase activity"/>
    <property type="evidence" value="ECO:0007669"/>
    <property type="project" value="InterPro"/>
</dbReference>
<dbReference type="InterPro" id="IPR012165">
    <property type="entry name" value="Cyt_c3_hydrogenase_gsu"/>
</dbReference>
<evidence type="ECO:0000256" key="4">
    <source>
        <dbReference type="ARBA" id="ARBA00022714"/>
    </source>
</evidence>
<evidence type="ECO:0000259" key="13">
    <source>
        <dbReference type="PROSITE" id="PS51384"/>
    </source>
</evidence>
<dbReference type="GO" id="GO:0050660">
    <property type="term" value="F:flavin adenine dinucleotide binding"/>
    <property type="evidence" value="ECO:0007669"/>
    <property type="project" value="InterPro"/>
</dbReference>
<evidence type="ECO:0000256" key="9">
    <source>
        <dbReference type="ARBA" id="ARBA00023014"/>
    </source>
</evidence>
<dbReference type="Gene3D" id="2.40.30.10">
    <property type="entry name" value="Translation factors"/>
    <property type="match status" value="1"/>
</dbReference>
<dbReference type="InterPro" id="IPR017927">
    <property type="entry name" value="FAD-bd_FR_type"/>
</dbReference>
<dbReference type="Proteomes" id="UP000216057">
    <property type="component" value="Unassembled WGS sequence"/>
</dbReference>
<dbReference type="OrthoDB" id="9796486at2"/>
<feature type="binding site" evidence="11">
    <location>
        <begin position="93"/>
        <end position="94"/>
    </location>
    <ligand>
        <name>FAD</name>
        <dbReference type="ChEBI" id="CHEBI:57692"/>
    </ligand>
</feature>
<dbReference type="EMBL" id="CP062938">
    <property type="protein sequence ID" value="QOL31262.1"/>
    <property type="molecule type" value="Genomic_DNA"/>
</dbReference>
<feature type="binding site" evidence="12">
    <location>
        <position position="259"/>
    </location>
    <ligand>
        <name>[2Fe-2S] cluster</name>
        <dbReference type="ChEBI" id="CHEBI:190135"/>
    </ligand>
</feature>
<dbReference type="CDD" id="cd06218">
    <property type="entry name" value="DHOD_e_trans"/>
    <property type="match status" value="1"/>
</dbReference>
<dbReference type="SUPFAM" id="SSF52343">
    <property type="entry name" value="Ferredoxin reductase-like, C-terminal NADP-linked domain"/>
    <property type="match status" value="1"/>
</dbReference>
<evidence type="ECO:0000313" key="15">
    <source>
        <dbReference type="EMBL" id="QOL31262.1"/>
    </source>
</evidence>
<keyword evidence="2" id="KW-0813">Transport</keyword>
<dbReference type="Gene3D" id="3.40.50.80">
    <property type="entry name" value="Nucleotide-binding domain of ferredoxin-NADP reductase (FNR) module"/>
    <property type="match status" value="1"/>
</dbReference>
<dbReference type="InterPro" id="IPR019480">
    <property type="entry name" value="Dihydroorotate_DH_Fe-S-bd"/>
</dbReference>
<evidence type="ECO:0000256" key="8">
    <source>
        <dbReference type="ARBA" id="ARBA00023004"/>
    </source>
</evidence>
<comment type="cofactor">
    <cofactor evidence="12">
        <name>[2Fe-2S] cluster</name>
        <dbReference type="ChEBI" id="CHEBI:190135"/>
    </cofactor>
    <text evidence="12">Binds 1 [2Fe-2S] cluster per subunit.</text>
</comment>
<dbReference type="GO" id="GO:0006221">
    <property type="term" value="P:pyrimidine nucleotide biosynthetic process"/>
    <property type="evidence" value="ECO:0007669"/>
    <property type="project" value="InterPro"/>
</dbReference>
<dbReference type="Proteomes" id="UP000593943">
    <property type="component" value="Chromosome"/>
</dbReference>
<evidence type="ECO:0000256" key="5">
    <source>
        <dbReference type="ARBA" id="ARBA00022723"/>
    </source>
</evidence>
<evidence type="ECO:0000256" key="10">
    <source>
        <dbReference type="ARBA" id="ARBA00034078"/>
    </source>
</evidence>
<evidence type="ECO:0000256" key="11">
    <source>
        <dbReference type="PIRSR" id="PIRSR006816-1"/>
    </source>
</evidence>
<feature type="binding site" evidence="12">
    <location>
        <position position="244"/>
    </location>
    <ligand>
        <name>[2Fe-2S] cluster</name>
        <dbReference type="ChEBI" id="CHEBI:190135"/>
    </ligand>
</feature>